<keyword evidence="4" id="KW-0413">Isomerase</keyword>
<proteinExistence type="inferred from homology"/>
<comment type="caution">
    <text evidence="5">The sequence shown here is derived from an EMBL/GenBank/DDBJ whole genome shotgun (WGS) entry which is preliminary data.</text>
</comment>
<dbReference type="InterPro" id="IPR005952">
    <property type="entry name" value="Phosphogly_mut1"/>
</dbReference>
<name>A0A1F8F843_9BACT</name>
<reference evidence="5 6" key="1">
    <citation type="journal article" date="2016" name="Nat. Commun.">
        <title>Thousands of microbial genomes shed light on interconnected biogeochemical processes in an aquifer system.</title>
        <authorList>
            <person name="Anantharaman K."/>
            <person name="Brown C.T."/>
            <person name="Hug L.A."/>
            <person name="Sharon I."/>
            <person name="Castelle C.J."/>
            <person name="Probst A.J."/>
            <person name="Thomas B.C."/>
            <person name="Singh A."/>
            <person name="Wilkins M.J."/>
            <person name="Karaoz U."/>
            <person name="Brodie E.L."/>
            <person name="Williams K.H."/>
            <person name="Hubbard S.S."/>
            <person name="Banfield J.F."/>
        </authorList>
    </citation>
    <scope>NUCLEOTIDE SEQUENCE [LARGE SCALE GENOMIC DNA]</scope>
</reference>
<dbReference type="Proteomes" id="UP000177167">
    <property type="component" value="Unassembled WGS sequence"/>
</dbReference>
<organism evidence="5 6">
    <name type="scientific">Candidatus Yanofskybacteria bacterium RIFCSPHIGHO2_02_FULL_41_11</name>
    <dbReference type="NCBI Taxonomy" id="1802675"/>
    <lineage>
        <taxon>Bacteria</taxon>
        <taxon>Candidatus Yanofskyibacteriota</taxon>
    </lineage>
</organism>
<dbReference type="SUPFAM" id="SSF53254">
    <property type="entry name" value="Phosphoglycerate mutase-like"/>
    <property type="match status" value="1"/>
</dbReference>
<evidence type="ECO:0000256" key="4">
    <source>
        <dbReference type="ARBA" id="ARBA00023235"/>
    </source>
</evidence>
<evidence type="ECO:0000256" key="3">
    <source>
        <dbReference type="ARBA" id="ARBA00023152"/>
    </source>
</evidence>
<dbReference type="CDD" id="cd07067">
    <property type="entry name" value="HP_PGM_like"/>
    <property type="match status" value="1"/>
</dbReference>
<evidence type="ECO:0000313" key="5">
    <source>
        <dbReference type="EMBL" id="OGN08740.1"/>
    </source>
</evidence>
<dbReference type="InterPro" id="IPR013078">
    <property type="entry name" value="His_Pase_superF_clade-1"/>
</dbReference>
<dbReference type="InterPro" id="IPR029033">
    <property type="entry name" value="His_PPase_superfam"/>
</dbReference>
<dbReference type="GO" id="GO:0006096">
    <property type="term" value="P:glycolytic process"/>
    <property type="evidence" value="ECO:0007669"/>
    <property type="project" value="UniProtKB-KW"/>
</dbReference>
<accession>A0A1F8F843</accession>
<dbReference type="EMBL" id="MGJP01000054">
    <property type="protein sequence ID" value="OGN08740.1"/>
    <property type="molecule type" value="Genomic_DNA"/>
</dbReference>
<dbReference type="EC" id="5.4.2.11" evidence="2"/>
<evidence type="ECO:0000313" key="6">
    <source>
        <dbReference type="Proteomes" id="UP000177167"/>
    </source>
</evidence>
<dbReference type="AlphaFoldDB" id="A0A1F8F843"/>
<gene>
    <name evidence="5" type="ORF">A3J46_03225</name>
</gene>
<protein>
    <recommendedName>
        <fullName evidence="2">phosphoglycerate mutase (2,3-diphosphoglycerate-dependent)</fullName>
        <ecNumber evidence="2">5.4.2.11</ecNumber>
    </recommendedName>
</protein>
<sequence length="231" mass="26829">RRTHDRAFRLTDKGVAQSKAVGEWLKKNAPVPFDYFYVSDFIRAKESAVYLDLPQARWEVKYELRERDQGYRDKFPANLSGLDPYKYPHDEFLSYPPGGGESFATLCLRAKTGFIDDLEHNCLGHEKVIGVSHGYYMRAIQSVLENLSREEFIRLNESQEPADRIFNGQIHWYSRRDSDTLKVESSRMVAVRSVCVSDEVGDYGWRRIESRLRSDQDLMDEVSKYPSLLKG</sequence>
<comment type="similarity">
    <text evidence="1">Belongs to the phosphoglycerate mutase family. BPG-dependent PGAM subfamily.</text>
</comment>
<dbReference type="GO" id="GO:0004619">
    <property type="term" value="F:phosphoglycerate mutase activity"/>
    <property type="evidence" value="ECO:0007669"/>
    <property type="project" value="UniProtKB-EC"/>
</dbReference>
<evidence type="ECO:0000256" key="1">
    <source>
        <dbReference type="ARBA" id="ARBA00006717"/>
    </source>
</evidence>
<feature type="non-terminal residue" evidence="5">
    <location>
        <position position="1"/>
    </location>
</feature>
<evidence type="ECO:0000256" key="2">
    <source>
        <dbReference type="ARBA" id="ARBA00012028"/>
    </source>
</evidence>
<keyword evidence="3" id="KW-0324">Glycolysis</keyword>
<dbReference type="Pfam" id="PF00300">
    <property type="entry name" value="His_Phos_1"/>
    <property type="match status" value="1"/>
</dbReference>
<dbReference type="Gene3D" id="3.40.50.1240">
    <property type="entry name" value="Phosphoglycerate mutase-like"/>
    <property type="match status" value="1"/>
</dbReference>
<dbReference type="PANTHER" id="PTHR11931">
    <property type="entry name" value="PHOSPHOGLYCERATE MUTASE"/>
    <property type="match status" value="1"/>
</dbReference>